<evidence type="ECO:0000313" key="2">
    <source>
        <dbReference type="Proteomes" id="UP000078507"/>
    </source>
</evidence>
<gene>
    <name evidence="1" type="ORF">ATB98_12845</name>
</gene>
<dbReference type="OrthoDB" id="7306558at2"/>
<accession>A0A178XU77</accession>
<evidence type="ECO:0008006" key="3">
    <source>
        <dbReference type="Google" id="ProtNLM"/>
    </source>
</evidence>
<dbReference type="AlphaFoldDB" id="A0A178XU77"/>
<dbReference type="EMBL" id="LNQB01000094">
    <property type="protein sequence ID" value="OAP38075.1"/>
    <property type="molecule type" value="Genomic_DNA"/>
</dbReference>
<dbReference type="NCBIfam" id="NF033894">
    <property type="entry name" value="Eex_IncN"/>
    <property type="match status" value="1"/>
</dbReference>
<organism evidence="1 2">
    <name type="scientific">Sinorhizobium saheli</name>
    <dbReference type="NCBI Taxonomy" id="36856"/>
    <lineage>
        <taxon>Bacteria</taxon>
        <taxon>Pseudomonadati</taxon>
        <taxon>Pseudomonadota</taxon>
        <taxon>Alphaproteobacteria</taxon>
        <taxon>Hyphomicrobiales</taxon>
        <taxon>Rhizobiaceae</taxon>
        <taxon>Sinorhizobium/Ensifer group</taxon>
        <taxon>Sinorhizobium</taxon>
    </lineage>
</organism>
<protein>
    <recommendedName>
        <fullName evidence="3">EexN family lipoprotein</fullName>
    </recommendedName>
</protein>
<sequence>MRLRFLSVFLIVLAACSQEAERVHTVDELMADKALLADVIGECRRNSGELGKTPNCQNAAAADFRARLERM</sequence>
<reference evidence="1 2" key="1">
    <citation type="submission" date="2015-11" db="EMBL/GenBank/DDBJ databases">
        <title>Ensifer anhuiense sp. nov., an effective nitrogen fixation bacterium with Glycine soja.</title>
        <authorList>
            <person name="Yan H."/>
            <person name="Chen W."/>
        </authorList>
    </citation>
    <scope>NUCLEOTIDE SEQUENCE [LARGE SCALE GENOMIC DNA]</scope>
    <source>
        <strain evidence="1 2">LMG 7837</strain>
    </source>
</reference>
<dbReference type="PROSITE" id="PS51257">
    <property type="entry name" value="PROKAR_LIPOPROTEIN"/>
    <property type="match status" value="1"/>
</dbReference>
<dbReference type="Proteomes" id="UP000078507">
    <property type="component" value="Unassembled WGS sequence"/>
</dbReference>
<name>A0A178XU77_SINSA</name>
<keyword evidence="2" id="KW-1185">Reference proteome</keyword>
<comment type="caution">
    <text evidence="1">The sequence shown here is derived from an EMBL/GenBank/DDBJ whole genome shotgun (WGS) entry which is preliminary data.</text>
</comment>
<dbReference type="STRING" id="36856.ATB98_12845"/>
<dbReference type="InterPro" id="IPR047937">
    <property type="entry name" value="Eex_IncN-like"/>
</dbReference>
<dbReference type="RefSeq" id="WP_066878291.1">
    <property type="nucleotide sequence ID" value="NZ_LNQB01000094.1"/>
</dbReference>
<evidence type="ECO:0000313" key="1">
    <source>
        <dbReference type="EMBL" id="OAP38075.1"/>
    </source>
</evidence>
<proteinExistence type="predicted"/>